<organism evidence="3 4">
    <name type="scientific">Petropleomorpha daqingensis</name>
    <dbReference type="NCBI Taxonomy" id="2026353"/>
    <lineage>
        <taxon>Bacteria</taxon>
        <taxon>Bacillati</taxon>
        <taxon>Actinomycetota</taxon>
        <taxon>Actinomycetes</taxon>
        <taxon>Geodermatophilales</taxon>
        <taxon>Geodermatophilaceae</taxon>
        <taxon>Petropleomorpha</taxon>
    </lineage>
</organism>
<dbReference type="InterPro" id="IPR007313">
    <property type="entry name" value="FxsA"/>
</dbReference>
<dbReference type="PANTHER" id="PTHR35335:SF1">
    <property type="entry name" value="UPF0716 PROTEIN FXSA"/>
    <property type="match status" value="1"/>
</dbReference>
<keyword evidence="2" id="KW-1133">Transmembrane helix</keyword>
<keyword evidence="2" id="KW-0812">Transmembrane</keyword>
<accession>A0A853CJC4</accession>
<feature type="transmembrane region" description="Helical" evidence="2">
    <location>
        <begin position="33"/>
        <end position="51"/>
    </location>
</feature>
<evidence type="ECO:0000313" key="3">
    <source>
        <dbReference type="EMBL" id="NYJ08134.1"/>
    </source>
</evidence>
<protein>
    <submittedName>
        <fullName evidence="3">UPF0716 protein FxsA</fullName>
    </submittedName>
</protein>
<gene>
    <name evidence="3" type="ORF">GGQ55_004412</name>
</gene>
<proteinExistence type="predicted"/>
<comment type="caution">
    <text evidence="3">The sequence shown here is derived from an EMBL/GenBank/DDBJ whole genome shotgun (WGS) entry which is preliminary data.</text>
</comment>
<evidence type="ECO:0000256" key="2">
    <source>
        <dbReference type="SAM" id="Phobius"/>
    </source>
</evidence>
<evidence type="ECO:0000256" key="1">
    <source>
        <dbReference type="SAM" id="MobiDB-lite"/>
    </source>
</evidence>
<feature type="transmembrane region" description="Helical" evidence="2">
    <location>
        <begin position="72"/>
        <end position="91"/>
    </location>
</feature>
<dbReference type="NCBIfam" id="NF008528">
    <property type="entry name" value="PRK11463.1-2"/>
    <property type="match status" value="1"/>
</dbReference>
<dbReference type="EMBL" id="JACBZT010000001">
    <property type="protein sequence ID" value="NYJ08134.1"/>
    <property type="molecule type" value="Genomic_DNA"/>
</dbReference>
<dbReference type="PANTHER" id="PTHR35335">
    <property type="entry name" value="UPF0716 PROTEIN FXSA"/>
    <property type="match status" value="1"/>
</dbReference>
<dbReference type="AlphaFoldDB" id="A0A853CJC4"/>
<evidence type="ECO:0000313" key="4">
    <source>
        <dbReference type="Proteomes" id="UP000541969"/>
    </source>
</evidence>
<dbReference type="Proteomes" id="UP000541969">
    <property type="component" value="Unassembled WGS sequence"/>
</dbReference>
<keyword evidence="2" id="KW-0472">Membrane</keyword>
<feature type="transmembrane region" description="Helical" evidence="2">
    <location>
        <begin position="7"/>
        <end position="27"/>
    </location>
</feature>
<name>A0A853CJC4_9ACTN</name>
<dbReference type="GO" id="GO:0016020">
    <property type="term" value="C:membrane"/>
    <property type="evidence" value="ECO:0007669"/>
    <property type="project" value="InterPro"/>
</dbReference>
<keyword evidence="4" id="KW-1185">Reference proteome</keyword>
<sequence length="175" mass="18768">MGRRLRIVLGLLALAELIVFVLVASWIGVGWTILAMLGTSALGALLLGRQGTKALGELRDRARTRRPAGRELGNAGLVAIGGLLMLLPGFLTDLIGLLCLLPGTRDLVRALLLRTVYSRLPDRMRGPVHVRSARVEEVTVDGVDVQEVWRPGPRPTSSEPKVIEGEVAPGSSPRS</sequence>
<reference evidence="3 4" key="1">
    <citation type="submission" date="2020-07" db="EMBL/GenBank/DDBJ databases">
        <title>Sequencing the genomes of 1000 actinobacteria strains.</title>
        <authorList>
            <person name="Klenk H.-P."/>
        </authorList>
    </citation>
    <scope>NUCLEOTIDE SEQUENCE [LARGE SCALE GENOMIC DNA]</scope>
    <source>
        <strain evidence="3 4">DSM 104001</strain>
    </source>
</reference>
<feature type="region of interest" description="Disordered" evidence="1">
    <location>
        <begin position="148"/>
        <end position="175"/>
    </location>
</feature>
<dbReference type="RefSeq" id="WP_179720498.1">
    <property type="nucleotide sequence ID" value="NZ_JACBZT010000001.1"/>
</dbReference>
<dbReference type="Pfam" id="PF04186">
    <property type="entry name" value="FxsA"/>
    <property type="match status" value="1"/>
</dbReference>